<dbReference type="EMBL" id="JAAXOP010000010">
    <property type="protein sequence ID" value="NKY52193.1"/>
    <property type="molecule type" value="Genomic_DNA"/>
</dbReference>
<dbReference type="SUPFAM" id="SSF51905">
    <property type="entry name" value="FAD/NAD(P)-binding domain"/>
    <property type="match status" value="1"/>
</dbReference>
<dbReference type="PROSITE" id="PS00623">
    <property type="entry name" value="GMC_OXRED_1"/>
    <property type="match status" value="1"/>
</dbReference>
<dbReference type="PIRSF" id="PIRSF000137">
    <property type="entry name" value="Alcohol_oxidase"/>
    <property type="match status" value="1"/>
</dbReference>
<dbReference type="Gene3D" id="3.50.50.60">
    <property type="entry name" value="FAD/NAD(P)-binding domain"/>
    <property type="match status" value="1"/>
</dbReference>
<evidence type="ECO:0000256" key="2">
    <source>
        <dbReference type="ARBA" id="ARBA00010790"/>
    </source>
</evidence>
<feature type="domain" description="Glucose-methanol-choline oxidoreductase N-terminal" evidence="8">
    <location>
        <begin position="256"/>
        <end position="270"/>
    </location>
</feature>
<dbReference type="AlphaFoldDB" id="A0A846XYP1"/>
<evidence type="ECO:0000256" key="6">
    <source>
        <dbReference type="RuleBase" id="RU003968"/>
    </source>
</evidence>
<name>A0A846XYP1_9NOCA</name>
<comment type="similarity">
    <text evidence="2 6">Belongs to the GMC oxidoreductase family.</text>
</comment>
<dbReference type="InterPro" id="IPR007867">
    <property type="entry name" value="GMC_OxRtase_C"/>
</dbReference>
<dbReference type="GO" id="GO:0016614">
    <property type="term" value="F:oxidoreductase activity, acting on CH-OH group of donors"/>
    <property type="evidence" value="ECO:0007669"/>
    <property type="project" value="InterPro"/>
</dbReference>
<dbReference type="RefSeq" id="WP_067876077.1">
    <property type="nucleotide sequence ID" value="NZ_JAAXOP010000010.1"/>
</dbReference>
<dbReference type="Proteomes" id="UP000565711">
    <property type="component" value="Unassembled WGS sequence"/>
</dbReference>
<evidence type="ECO:0000256" key="3">
    <source>
        <dbReference type="ARBA" id="ARBA00022630"/>
    </source>
</evidence>
<evidence type="ECO:0000259" key="8">
    <source>
        <dbReference type="PROSITE" id="PS00624"/>
    </source>
</evidence>
<dbReference type="InterPro" id="IPR036188">
    <property type="entry name" value="FAD/NAD-bd_sf"/>
</dbReference>
<dbReference type="Pfam" id="PF05199">
    <property type="entry name" value="GMC_oxred_C"/>
    <property type="match status" value="1"/>
</dbReference>
<accession>A0A846XYP1</accession>
<evidence type="ECO:0000259" key="7">
    <source>
        <dbReference type="PROSITE" id="PS00623"/>
    </source>
</evidence>
<sequence>MRTESDYVVVGSGSAGSIVARRLAETGASVTLVEAGAVDKTWLVRRPGIIGPLYASPRLHRGLDWGHYSTPQHHAAGRVFPQLHGKVLGGSSSINAMAFVRGNPRNFDMWAREGNAGWSYSDVLPSFKRLESFEDGGSELRGGDGPIEVTRWRNPHAPAVLFSEALTGSIGLKPNPDYNGAVQEGVSPTQQNCSAGRRSSTATGYLREHLGTLRILTGAPVSRVVFEHGRAVGVELATGSDRSVVRAHREVVLCAGAFGSPHLLMLSGIGPADHLRATGIDVTADLPVGTNLHDHALVPVTMTLPSVRAAELPAYFDPAFIRNAVRGRARWLRQSLFEMVAFARTAYAGSVPDLQMQMISWGYDGYATSGAPPASVPVLTVLVKTLYPRSRGTVRIRSNSVADGPIIDPNYLSEHHDVDVLTAGIEMVREAARTSPFASELGAEISPGPSVINRGDLAQHIRQHITTVNHPVGTCRMSTDERAVVDPQLRVLGVDGLRVADASIMPEIVGGNTNAATMMIGERAAELITS</sequence>
<comment type="caution">
    <text evidence="9">The sequence shown here is derived from an EMBL/GenBank/DDBJ whole genome shotgun (WGS) entry which is preliminary data.</text>
</comment>
<reference evidence="9 10" key="1">
    <citation type="submission" date="2020-04" db="EMBL/GenBank/DDBJ databases">
        <title>MicrobeNet Type strains.</title>
        <authorList>
            <person name="Nicholson A.C."/>
        </authorList>
    </citation>
    <scope>NUCLEOTIDE SEQUENCE [LARGE SCALE GENOMIC DNA]</scope>
    <source>
        <strain evidence="9 10">JCM 12354</strain>
    </source>
</reference>
<evidence type="ECO:0000256" key="1">
    <source>
        <dbReference type="ARBA" id="ARBA00001974"/>
    </source>
</evidence>
<dbReference type="SUPFAM" id="SSF54373">
    <property type="entry name" value="FAD-linked reductases, C-terminal domain"/>
    <property type="match status" value="1"/>
</dbReference>
<dbReference type="GO" id="GO:0050660">
    <property type="term" value="F:flavin adenine dinucleotide binding"/>
    <property type="evidence" value="ECO:0007669"/>
    <property type="project" value="InterPro"/>
</dbReference>
<dbReference type="Gene3D" id="3.30.410.40">
    <property type="match status" value="1"/>
</dbReference>
<feature type="domain" description="Glucose-methanol-choline oxidoreductase N-terminal" evidence="7">
    <location>
        <begin position="85"/>
        <end position="108"/>
    </location>
</feature>
<dbReference type="InterPro" id="IPR000172">
    <property type="entry name" value="GMC_OxRdtase_N"/>
</dbReference>
<dbReference type="PROSITE" id="PS00624">
    <property type="entry name" value="GMC_OXRED_2"/>
    <property type="match status" value="1"/>
</dbReference>
<feature type="binding site" evidence="5">
    <location>
        <position position="221"/>
    </location>
    <ligand>
        <name>FAD</name>
        <dbReference type="ChEBI" id="CHEBI:57692"/>
    </ligand>
</feature>
<organism evidence="9 10">
    <name type="scientific">Nocardia vermiculata</name>
    <dbReference type="NCBI Taxonomy" id="257274"/>
    <lineage>
        <taxon>Bacteria</taxon>
        <taxon>Bacillati</taxon>
        <taxon>Actinomycetota</taxon>
        <taxon>Actinomycetes</taxon>
        <taxon>Mycobacteriales</taxon>
        <taxon>Nocardiaceae</taxon>
        <taxon>Nocardia</taxon>
    </lineage>
</organism>
<evidence type="ECO:0000256" key="5">
    <source>
        <dbReference type="PIRSR" id="PIRSR000137-2"/>
    </source>
</evidence>
<feature type="binding site" evidence="5">
    <location>
        <position position="87"/>
    </location>
    <ligand>
        <name>FAD</name>
        <dbReference type="ChEBI" id="CHEBI:57692"/>
    </ligand>
</feature>
<evidence type="ECO:0000313" key="9">
    <source>
        <dbReference type="EMBL" id="NKY52193.1"/>
    </source>
</evidence>
<evidence type="ECO:0000313" key="10">
    <source>
        <dbReference type="Proteomes" id="UP000565711"/>
    </source>
</evidence>
<gene>
    <name evidence="9" type="ORF">HGA08_18405</name>
</gene>
<dbReference type="PANTHER" id="PTHR11552">
    <property type="entry name" value="GLUCOSE-METHANOL-CHOLINE GMC OXIDOREDUCTASE"/>
    <property type="match status" value="1"/>
</dbReference>
<keyword evidence="4 5" id="KW-0274">FAD</keyword>
<dbReference type="InterPro" id="IPR012132">
    <property type="entry name" value="GMC_OxRdtase"/>
</dbReference>
<proteinExistence type="inferred from homology"/>
<dbReference type="Pfam" id="PF00732">
    <property type="entry name" value="GMC_oxred_N"/>
    <property type="match status" value="1"/>
</dbReference>
<keyword evidence="10" id="KW-1185">Reference proteome</keyword>
<keyword evidence="3 6" id="KW-0285">Flavoprotein</keyword>
<dbReference type="PRINTS" id="PR00411">
    <property type="entry name" value="PNDRDTASEI"/>
</dbReference>
<protein>
    <submittedName>
        <fullName evidence="9">FAD-dependent oxidoreductase</fullName>
    </submittedName>
</protein>
<evidence type="ECO:0000256" key="4">
    <source>
        <dbReference type="ARBA" id="ARBA00022827"/>
    </source>
</evidence>
<comment type="cofactor">
    <cofactor evidence="1 5">
        <name>FAD</name>
        <dbReference type="ChEBI" id="CHEBI:57692"/>
    </cofactor>
</comment>
<dbReference type="PANTHER" id="PTHR11552:SF147">
    <property type="entry name" value="CHOLINE DEHYDROGENASE, MITOCHONDRIAL"/>
    <property type="match status" value="1"/>
</dbReference>